<evidence type="ECO:0000313" key="2">
    <source>
        <dbReference type="Proteomes" id="UP000828390"/>
    </source>
</evidence>
<evidence type="ECO:0008006" key="3">
    <source>
        <dbReference type="Google" id="ProtNLM"/>
    </source>
</evidence>
<sequence>MTLANESKLVIIGGFSSEDYFNDVVYVYDTYPYPTVWERHGTDNVTGAKPTGMFWDVGSICSDFKAISDTQQIWNFHGVKTYNRKINN</sequence>
<dbReference type="EMBL" id="JAIWYP010000014">
    <property type="protein sequence ID" value="KAH3710826.1"/>
    <property type="molecule type" value="Genomic_DNA"/>
</dbReference>
<name>A0A9D3Z545_DREPO</name>
<evidence type="ECO:0000313" key="1">
    <source>
        <dbReference type="EMBL" id="KAH3710826.1"/>
    </source>
</evidence>
<proteinExistence type="predicted"/>
<reference evidence="1" key="1">
    <citation type="journal article" date="2019" name="bioRxiv">
        <title>The Genome of the Zebra Mussel, Dreissena polymorpha: A Resource for Invasive Species Research.</title>
        <authorList>
            <person name="McCartney M.A."/>
            <person name="Auch B."/>
            <person name="Kono T."/>
            <person name="Mallez S."/>
            <person name="Zhang Y."/>
            <person name="Obille A."/>
            <person name="Becker A."/>
            <person name="Abrahante J.E."/>
            <person name="Garbe J."/>
            <person name="Badalamenti J.P."/>
            <person name="Herman A."/>
            <person name="Mangelson H."/>
            <person name="Liachko I."/>
            <person name="Sullivan S."/>
            <person name="Sone E.D."/>
            <person name="Koren S."/>
            <person name="Silverstein K.A.T."/>
            <person name="Beckman K.B."/>
            <person name="Gohl D.M."/>
        </authorList>
    </citation>
    <scope>NUCLEOTIDE SEQUENCE</scope>
    <source>
        <strain evidence="1">Duluth1</strain>
        <tissue evidence="1">Whole animal</tissue>
    </source>
</reference>
<accession>A0A9D3Z545</accession>
<comment type="caution">
    <text evidence="1">The sequence shown here is derived from an EMBL/GenBank/DDBJ whole genome shotgun (WGS) entry which is preliminary data.</text>
</comment>
<protein>
    <recommendedName>
        <fullName evidence="3">Galactose oxidase</fullName>
    </recommendedName>
</protein>
<gene>
    <name evidence="1" type="ORF">DPMN_070321</name>
</gene>
<dbReference type="AlphaFoldDB" id="A0A9D3Z545"/>
<reference evidence="1" key="2">
    <citation type="submission" date="2020-11" db="EMBL/GenBank/DDBJ databases">
        <authorList>
            <person name="McCartney M.A."/>
            <person name="Auch B."/>
            <person name="Kono T."/>
            <person name="Mallez S."/>
            <person name="Becker A."/>
            <person name="Gohl D.M."/>
            <person name="Silverstein K.A.T."/>
            <person name="Koren S."/>
            <person name="Bechman K.B."/>
            <person name="Herman A."/>
            <person name="Abrahante J.E."/>
            <person name="Garbe J."/>
        </authorList>
    </citation>
    <scope>NUCLEOTIDE SEQUENCE</scope>
    <source>
        <strain evidence="1">Duluth1</strain>
        <tissue evidence="1">Whole animal</tissue>
    </source>
</reference>
<keyword evidence="2" id="KW-1185">Reference proteome</keyword>
<organism evidence="1 2">
    <name type="scientific">Dreissena polymorpha</name>
    <name type="common">Zebra mussel</name>
    <name type="synonym">Mytilus polymorpha</name>
    <dbReference type="NCBI Taxonomy" id="45954"/>
    <lineage>
        <taxon>Eukaryota</taxon>
        <taxon>Metazoa</taxon>
        <taxon>Spiralia</taxon>
        <taxon>Lophotrochozoa</taxon>
        <taxon>Mollusca</taxon>
        <taxon>Bivalvia</taxon>
        <taxon>Autobranchia</taxon>
        <taxon>Heteroconchia</taxon>
        <taxon>Euheterodonta</taxon>
        <taxon>Imparidentia</taxon>
        <taxon>Neoheterodontei</taxon>
        <taxon>Myida</taxon>
        <taxon>Dreissenoidea</taxon>
        <taxon>Dreissenidae</taxon>
        <taxon>Dreissena</taxon>
    </lineage>
</organism>
<dbReference type="Proteomes" id="UP000828390">
    <property type="component" value="Unassembled WGS sequence"/>
</dbReference>